<dbReference type="GO" id="GO:0043022">
    <property type="term" value="F:ribosome binding"/>
    <property type="evidence" value="ECO:0007669"/>
    <property type="project" value="InterPro"/>
</dbReference>
<evidence type="ECO:0000259" key="8">
    <source>
        <dbReference type="Pfam" id="PF07766"/>
    </source>
</evidence>
<evidence type="ECO:0000256" key="5">
    <source>
        <dbReference type="ARBA" id="ARBA00023128"/>
    </source>
</evidence>
<keyword evidence="10" id="KW-1185">Reference proteome</keyword>
<protein>
    <recommendedName>
        <fullName evidence="8">Letm1 RBD domain-containing protein</fullName>
    </recommendedName>
</protein>
<evidence type="ECO:0000256" key="2">
    <source>
        <dbReference type="ARBA" id="ARBA00022692"/>
    </source>
</evidence>
<keyword evidence="2" id="KW-0812">Transmembrane</keyword>
<evidence type="ECO:0000313" key="10">
    <source>
        <dbReference type="Proteomes" id="UP000789595"/>
    </source>
</evidence>
<feature type="domain" description="Letm1 RBD" evidence="8">
    <location>
        <begin position="55"/>
        <end position="260"/>
    </location>
</feature>
<dbReference type="PANTHER" id="PTHR14009:SF13">
    <property type="entry name" value="LETM1 DOMAIN-CONTAINING PROTEIN 1"/>
    <property type="match status" value="1"/>
</dbReference>
<dbReference type="EMBL" id="CAKKNE010000006">
    <property type="protein sequence ID" value="CAH0379103.1"/>
    <property type="molecule type" value="Genomic_DNA"/>
</dbReference>
<accession>A0A8J2SWY2</accession>
<name>A0A8J2SWY2_9STRA</name>
<keyword evidence="4" id="KW-1133">Transmembrane helix</keyword>
<keyword evidence="7" id="KW-0732">Signal</keyword>
<evidence type="ECO:0000256" key="6">
    <source>
        <dbReference type="ARBA" id="ARBA00023136"/>
    </source>
</evidence>
<dbReference type="Proteomes" id="UP000789595">
    <property type="component" value="Unassembled WGS sequence"/>
</dbReference>
<dbReference type="AlphaFoldDB" id="A0A8J2SWY2"/>
<feature type="signal peptide" evidence="7">
    <location>
        <begin position="1"/>
        <end position="16"/>
    </location>
</feature>
<dbReference type="InterPro" id="IPR044202">
    <property type="entry name" value="LETM1/MDM38-like"/>
</dbReference>
<feature type="chain" id="PRO_5035297143" description="Letm1 RBD domain-containing protein" evidence="7">
    <location>
        <begin position="17"/>
        <end position="308"/>
    </location>
</feature>
<dbReference type="GO" id="GO:0030003">
    <property type="term" value="P:intracellular monoatomic cation homeostasis"/>
    <property type="evidence" value="ECO:0007669"/>
    <property type="project" value="TreeGrafter"/>
</dbReference>
<comment type="subcellular location">
    <subcellularLocation>
        <location evidence="1">Mitochondrion inner membrane</location>
        <topology evidence="1">Single-pass membrane protein</topology>
    </subcellularLocation>
</comment>
<dbReference type="GO" id="GO:0005743">
    <property type="term" value="C:mitochondrial inner membrane"/>
    <property type="evidence" value="ECO:0007669"/>
    <property type="project" value="UniProtKB-SubCell"/>
</dbReference>
<keyword evidence="6" id="KW-0472">Membrane</keyword>
<proteinExistence type="predicted"/>
<evidence type="ECO:0000256" key="1">
    <source>
        <dbReference type="ARBA" id="ARBA00004434"/>
    </source>
</evidence>
<gene>
    <name evidence="9" type="ORF">PECAL_6P07040</name>
</gene>
<dbReference type="OrthoDB" id="10582367at2759"/>
<reference evidence="9" key="1">
    <citation type="submission" date="2021-11" db="EMBL/GenBank/DDBJ databases">
        <authorList>
            <consortium name="Genoscope - CEA"/>
            <person name="William W."/>
        </authorList>
    </citation>
    <scope>NUCLEOTIDE SEQUENCE</scope>
</reference>
<comment type="caution">
    <text evidence="9">The sequence shown here is derived from an EMBL/GenBank/DDBJ whole genome shotgun (WGS) entry which is preliminary data.</text>
</comment>
<evidence type="ECO:0000256" key="4">
    <source>
        <dbReference type="ARBA" id="ARBA00022989"/>
    </source>
</evidence>
<evidence type="ECO:0000256" key="7">
    <source>
        <dbReference type="SAM" id="SignalP"/>
    </source>
</evidence>
<evidence type="ECO:0000313" key="9">
    <source>
        <dbReference type="EMBL" id="CAH0379103.1"/>
    </source>
</evidence>
<dbReference type="PANTHER" id="PTHR14009">
    <property type="entry name" value="LEUCINE ZIPPER-EF-HAND CONTAINING TRANSMEMBRANE PROTEIN"/>
    <property type="match status" value="1"/>
</dbReference>
<organism evidence="9 10">
    <name type="scientific">Pelagomonas calceolata</name>
    <dbReference type="NCBI Taxonomy" id="35677"/>
    <lineage>
        <taxon>Eukaryota</taxon>
        <taxon>Sar</taxon>
        <taxon>Stramenopiles</taxon>
        <taxon>Ochrophyta</taxon>
        <taxon>Pelagophyceae</taxon>
        <taxon>Pelagomonadales</taxon>
        <taxon>Pelagomonadaceae</taxon>
        <taxon>Pelagomonas</taxon>
    </lineage>
</organism>
<keyword evidence="5" id="KW-0496">Mitochondrion</keyword>
<evidence type="ECO:0000256" key="3">
    <source>
        <dbReference type="ARBA" id="ARBA00022792"/>
    </source>
</evidence>
<keyword evidence="3" id="KW-0999">Mitochondrion inner membrane</keyword>
<sequence length="308" mass="33756">MPRLALLLTLVAHAGAIAFVTKPVGGFLSRTKALVNEQKAANKIRKRRKDGVNLLYPEWDRLENANNDIGKCFSVLWLALYAKLYTPLALYFYPGMLPSTYETPVTRARRFADGEKRRKQALEKMLDAFDKAALDKKKAQTPADISLEHVNCLQGVLGASSKKAALRIAMNAEGEELPSVALKAASRALDGPYGWLPRWMHRGHVRKGMERLVDGDAALRRSEIDALPVECLESACAARSLLRPSSEEMRSGLKEWLALCDRTDAEGDGADAKRARLALLAVNTAASVRARAPKAQPAKTLLYAGGGY</sequence>
<dbReference type="InterPro" id="IPR033122">
    <property type="entry name" value="LETM1-like_RBD"/>
</dbReference>
<dbReference type="Pfam" id="PF07766">
    <property type="entry name" value="LETM1_RBD"/>
    <property type="match status" value="1"/>
</dbReference>